<feature type="domain" description="Atg6 BARA" evidence="3">
    <location>
        <begin position="383"/>
        <end position="561"/>
    </location>
</feature>
<dbReference type="GO" id="GO:0043548">
    <property type="term" value="F:phosphatidylinositol 3-kinase binding"/>
    <property type="evidence" value="ECO:0007669"/>
    <property type="project" value="TreeGrafter"/>
</dbReference>
<dbReference type="InterPro" id="IPR040455">
    <property type="entry name" value="Atg6_BARA"/>
</dbReference>
<dbReference type="GO" id="GO:0000423">
    <property type="term" value="P:mitophagy"/>
    <property type="evidence" value="ECO:0007669"/>
    <property type="project" value="TreeGrafter"/>
</dbReference>
<dbReference type="PANTHER" id="PTHR12768:SF4">
    <property type="entry name" value="BECLIN-1"/>
    <property type="match status" value="1"/>
</dbReference>
<dbReference type="AlphaFoldDB" id="A0A9W7Y3E9"/>
<accession>A0A9W7Y3E9</accession>
<dbReference type="GO" id="GO:0045324">
    <property type="term" value="P:late endosome to vacuole transport"/>
    <property type="evidence" value="ECO:0007669"/>
    <property type="project" value="TreeGrafter"/>
</dbReference>
<dbReference type="GO" id="GO:0000407">
    <property type="term" value="C:phagophore assembly site"/>
    <property type="evidence" value="ECO:0007669"/>
    <property type="project" value="TreeGrafter"/>
</dbReference>
<evidence type="ECO:0000313" key="5">
    <source>
        <dbReference type="Proteomes" id="UP001143981"/>
    </source>
</evidence>
<organism evidence="4 5">
    <name type="scientific">Coemansia biformis</name>
    <dbReference type="NCBI Taxonomy" id="1286918"/>
    <lineage>
        <taxon>Eukaryota</taxon>
        <taxon>Fungi</taxon>
        <taxon>Fungi incertae sedis</taxon>
        <taxon>Zoopagomycota</taxon>
        <taxon>Kickxellomycotina</taxon>
        <taxon>Kickxellomycetes</taxon>
        <taxon>Kickxellales</taxon>
        <taxon>Kickxellaceae</taxon>
        <taxon>Coemansia</taxon>
    </lineage>
</organism>
<evidence type="ECO:0000313" key="4">
    <source>
        <dbReference type="EMBL" id="KAJ1726365.1"/>
    </source>
</evidence>
<dbReference type="GO" id="GO:0034271">
    <property type="term" value="C:phosphatidylinositol 3-kinase complex, class III, type I"/>
    <property type="evidence" value="ECO:0007669"/>
    <property type="project" value="TreeGrafter"/>
</dbReference>
<evidence type="ECO:0000256" key="2">
    <source>
        <dbReference type="SAM" id="MobiDB-lite"/>
    </source>
</evidence>
<gene>
    <name evidence="4" type="primary">atg6</name>
    <name evidence="4" type="ORF">LPJ61_005237</name>
</gene>
<dbReference type="GO" id="GO:0034272">
    <property type="term" value="C:phosphatidylinositol 3-kinase complex, class III, type II"/>
    <property type="evidence" value="ECO:0007669"/>
    <property type="project" value="TreeGrafter"/>
</dbReference>
<evidence type="ECO:0000256" key="1">
    <source>
        <dbReference type="ARBA" id="ARBA00005965"/>
    </source>
</evidence>
<comment type="caution">
    <text evidence="4">The sequence shown here is derived from an EMBL/GenBank/DDBJ whole genome shotgun (WGS) entry which is preliminary data.</text>
</comment>
<feature type="region of interest" description="Disordered" evidence="2">
    <location>
        <begin position="77"/>
        <end position="104"/>
    </location>
</feature>
<protein>
    <submittedName>
        <fullName evidence="4">Autophagy protein</fullName>
    </submittedName>
</protein>
<evidence type="ECO:0000259" key="3">
    <source>
        <dbReference type="Pfam" id="PF04111"/>
    </source>
</evidence>
<dbReference type="Pfam" id="PF04111">
    <property type="entry name" value="APG6"/>
    <property type="match status" value="1"/>
</dbReference>
<dbReference type="Gene3D" id="1.10.418.40">
    <property type="entry name" value="Autophagy protein 6/Beclin 1"/>
    <property type="match status" value="1"/>
</dbReference>
<dbReference type="Proteomes" id="UP001143981">
    <property type="component" value="Unassembled WGS sequence"/>
</dbReference>
<dbReference type="EMBL" id="JANBOI010001604">
    <property type="protein sequence ID" value="KAJ1726365.1"/>
    <property type="molecule type" value="Genomic_DNA"/>
</dbReference>
<dbReference type="GO" id="GO:0030674">
    <property type="term" value="F:protein-macromolecule adaptor activity"/>
    <property type="evidence" value="ECO:0007669"/>
    <property type="project" value="TreeGrafter"/>
</dbReference>
<dbReference type="OrthoDB" id="20368at2759"/>
<feature type="compositionally biased region" description="Basic and acidic residues" evidence="2">
    <location>
        <begin position="1"/>
        <end position="10"/>
    </location>
</feature>
<name>A0A9W7Y3E9_9FUNG</name>
<comment type="similarity">
    <text evidence="1">Belongs to the beclin family.</text>
</comment>
<dbReference type="GO" id="GO:0000045">
    <property type="term" value="P:autophagosome assembly"/>
    <property type="evidence" value="ECO:0007669"/>
    <property type="project" value="TreeGrafter"/>
</dbReference>
<dbReference type="PANTHER" id="PTHR12768">
    <property type="entry name" value="BECLIN 1"/>
    <property type="match status" value="1"/>
</dbReference>
<dbReference type="GO" id="GO:0006995">
    <property type="term" value="P:cellular response to nitrogen starvation"/>
    <property type="evidence" value="ECO:0007669"/>
    <property type="project" value="TreeGrafter"/>
</dbReference>
<feature type="compositionally biased region" description="Low complexity" evidence="2">
    <location>
        <begin position="86"/>
        <end position="97"/>
    </location>
</feature>
<dbReference type="InterPro" id="IPR007243">
    <property type="entry name" value="Atg6/Beclin"/>
</dbReference>
<proteinExistence type="inferred from homology"/>
<keyword evidence="5" id="KW-1185">Reference proteome</keyword>
<dbReference type="InterPro" id="IPR038274">
    <property type="entry name" value="Atg6/Beclin_C_sf"/>
</dbReference>
<feature type="region of interest" description="Disordered" evidence="2">
    <location>
        <begin position="184"/>
        <end position="220"/>
    </location>
</feature>
<feature type="region of interest" description="Disordered" evidence="2">
    <location>
        <begin position="1"/>
        <end position="20"/>
    </location>
</feature>
<sequence>MSKATADRCKRCSQQLDYSGPGWSDVSADSVEAVLQTLPPARSQELRAALGAGRGASVKPVELSRFFSNTFRADQVSRLPDGTISPGGASASGQPAGPRRPLAGSMRGSLALVMGSSEQYGREAESRGASDATEAGGAGPGDISAAAAGELGTGNTSSQSDSFILLSSSQLHPQALGADMARLSPTSESASGSGHGPAFDSLLSDKTHPSGSRDSGRQQDDIAATAAIIGRLADGLEARSALSHPMCEECAEVMARLLDREISDSVRERQILEGIGRTAEQIKASTGGGRQMADDVAELEREIEKQAEMERALGDTLGMLDEQLLELCGQIDRLDRESRDMDEHCHESDQRRNELGSVLERCEAEQWALDEKYARLAAQLTQLQRTNVYNDVFNIVVAEGVASINGFRLGGRSSHSVEWAEINAAWGQALLLLQTVARRVGHEFVGFRLIPMGSFSRIERVPEDGGEAVALELFGSGDLYLGRLFQNRRFDAAMVAYLACLDQVAQLIMSLNPQLHMPYRIDQDKVGAVSIKPQFGQDDVWTRACRNTLLNARWALAFASSYTNFS</sequence>
<reference evidence="4" key="1">
    <citation type="submission" date="2022-07" db="EMBL/GenBank/DDBJ databases">
        <title>Phylogenomic reconstructions and comparative analyses of Kickxellomycotina fungi.</title>
        <authorList>
            <person name="Reynolds N.K."/>
            <person name="Stajich J.E."/>
            <person name="Barry K."/>
            <person name="Grigoriev I.V."/>
            <person name="Crous P."/>
            <person name="Smith M.E."/>
        </authorList>
    </citation>
    <scope>NUCLEOTIDE SEQUENCE</scope>
    <source>
        <strain evidence="4">BCRC 34381</strain>
    </source>
</reference>
<feature type="region of interest" description="Disordered" evidence="2">
    <location>
        <begin position="117"/>
        <end position="160"/>
    </location>
</feature>